<evidence type="ECO:0000256" key="1">
    <source>
        <dbReference type="ARBA" id="ARBA00007068"/>
    </source>
</evidence>
<dbReference type="CDD" id="cd02252">
    <property type="entry name" value="nylC_like"/>
    <property type="match status" value="1"/>
</dbReference>
<dbReference type="OrthoDB" id="9808347at2"/>
<keyword evidence="3" id="KW-1185">Reference proteome</keyword>
<dbReference type="PANTHER" id="PTHR36512:SF3">
    <property type="entry name" value="BLR5678 PROTEIN"/>
    <property type="match status" value="1"/>
</dbReference>
<dbReference type="Pfam" id="PF03576">
    <property type="entry name" value="Peptidase_S58"/>
    <property type="match status" value="1"/>
</dbReference>
<protein>
    <submittedName>
        <fullName evidence="2">Peptidase</fullName>
    </submittedName>
</protein>
<comment type="similarity">
    <text evidence="1">Belongs to the peptidase S58 family.</text>
</comment>
<name>A0A1U7NNM5_9FIRM</name>
<dbReference type="STRING" id="1862672.BO225_03940"/>
<dbReference type="PANTHER" id="PTHR36512">
    <property type="entry name" value="D-AMINOPEPTIDASE"/>
    <property type="match status" value="1"/>
</dbReference>
<evidence type="ECO:0000313" key="3">
    <source>
        <dbReference type="Proteomes" id="UP000186705"/>
    </source>
</evidence>
<dbReference type="GeneID" id="78275099"/>
<proteinExistence type="inferred from homology"/>
<evidence type="ECO:0000313" key="2">
    <source>
        <dbReference type="EMBL" id="OLU46942.1"/>
    </source>
</evidence>
<gene>
    <name evidence="2" type="ORF">BO225_03940</name>
</gene>
<dbReference type="AlphaFoldDB" id="A0A1U7NNM5"/>
<dbReference type="EMBL" id="MPKA01000056">
    <property type="protein sequence ID" value="OLU46942.1"/>
    <property type="molecule type" value="Genomic_DNA"/>
</dbReference>
<dbReference type="Gene3D" id="3.60.70.12">
    <property type="entry name" value="L-amino peptidase D-ALA esterase/amidase"/>
    <property type="match status" value="1"/>
</dbReference>
<dbReference type="Proteomes" id="UP000186705">
    <property type="component" value="Unassembled WGS sequence"/>
</dbReference>
<dbReference type="InterPro" id="IPR005321">
    <property type="entry name" value="Peptidase_S58_DmpA"/>
</dbReference>
<comment type="caution">
    <text evidence="2">The sequence shown here is derived from an EMBL/GenBank/DDBJ whole genome shotgun (WGS) entry which is preliminary data.</text>
</comment>
<dbReference type="InterPro" id="IPR016117">
    <property type="entry name" value="ArgJ-like_dom_sf"/>
</dbReference>
<organism evidence="2 3">
    <name type="scientific">Dubosiella newyorkensis</name>
    <dbReference type="NCBI Taxonomy" id="1862672"/>
    <lineage>
        <taxon>Bacteria</taxon>
        <taxon>Bacillati</taxon>
        <taxon>Bacillota</taxon>
        <taxon>Erysipelotrichia</taxon>
        <taxon>Erysipelotrichales</taxon>
        <taxon>Erysipelotrichaceae</taxon>
        <taxon>Dubosiella</taxon>
    </lineage>
</organism>
<dbReference type="GO" id="GO:0004177">
    <property type="term" value="F:aminopeptidase activity"/>
    <property type="evidence" value="ECO:0007669"/>
    <property type="project" value="TreeGrafter"/>
</dbReference>
<dbReference type="RefSeq" id="WP_076340982.1">
    <property type="nucleotide sequence ID" value="NZ_CANTAN010000006.1"/>
</dbReference>
<dbReference type="SUPFAM" id="SSF56266">
    <property type="entry name" value="DmpA/ArgJ-like"/>
    <property type="match status" value="1"/>
</dbReference>
<accession>A0A1U7NNM5</accession>
<reference evidence="2 3" key="1">
    <citation type="submission" date="2016-11" db="EMBL/GenBank/DDBJ databases">
        <title>Description of two novel members of the family Erysipelotrichaceae: Ileibacterium lipovorans gen. nov., sp. nov. and Dubosiella newyorkensis, gen. nov., sp. nov.</title>
        <authorList>
            <person name="Cox L.M."/>
            <person name="Sohn J."/>
            <person name="Tyrrell K.L."/>
            <person name="Citron D.M."/>
            <person name="Lawson P.A."/>
            <person name="Patel N.B."/>
            <person name="Iizumi T."/>
            <person name="Perez-Perez G.I."/>
            <person name="Goldstein E.J."/>
            <person name="Blaser M.J."/>
        </authorList>
    </citation>
    <scope>NUCLEOTIDE SEQUENCE [LARGE SCALE GENOMIC DNA]</scope>
    <source>
        <strain evidence="2 3">NYU-BL-A4</strain>
    </source>
</reference>
<sequence length="318" mass="33294">MKEIKIQEIEGFKIGNAQNIEGATGCTVIIAPKGASAGVDVRGGGPATRETDLLRPENMVQKIHAVLLSGGSAFGLEASSGVMEYLKELGVGFQLGELIVPIVCQASLFDLGVGDPNAYPTKAMGREACIAAQDFNFEHGNFGAGTGASVGKLLGFDHSMKSGIGSCAFQTGKLQVGAVVAVNACGDVYEPNSSKHVSGLYDPETLSFLDSEQLLVQMSETRAHENTTIGCILTNADLTKAQMKKVAMLAQDALARTIRPVHTSNDGDTVFAMASNLVEADLNAVGVLAVKALEQAIVIACKSARAAYGLRGYQDLRK</sequence>